<dbReference type="NCBIfam" id="TIGR02937">
    <property type="entry name" value="sigma70-ECF"/>
    <property type="match status" value="1"/>
</dbReference>
<keyword evidence="1" id="KW-1133">Transmembrane helix</keyword>
<evidence type="ECO:0000313" key="4">
    <source>
        <dbReference type="Proteomes" id="UP000309215"/>
    </source>
</evidence>
<dbReference type="InterPro" id="IPR014284">
    <property type="entry name" value="RNA_pol_sigma-70_dom"/>
</dbReference>
<accession>A0A4U1IAI6</accession>
<dbReference type="Pfam" id="PF04545">
    <property type="entry name" value="Sigma70_r4"/>
    <property type="match status" value="1"/>
</dbReference>
<feature type="transmembrane region" description="Helical" evidence="1">
    <location>
        <begin position="221"/>
        <end position="239"/>
    </location>
</feature>
<dbReference type="SUPFAM" id="SSF88659">
    <property type="entry name" value="Sigma3 and sigma4 domains of RNA polymerase sigma factors"/>
    <property type="match status" value="1"/>
</dbReference>
<protein>
    <submittedName>
        <fullName evidence="3">Sigma-70 family RNA polymerase sigma factor</fullName>
    </submittedName>
</protein>
<gene>
    <name evidence="3" type="ORF">E8A74_50980</name>
</gene>
<evidence type="ECO:0000259" key="2">
    <source>
        <dbReference type="Pfam" id="PF04545"/>
    </source>
</evidence>
<dbReference type="Proteomes" id="UP000309215">
    <property type="component" value="Unassembled WGS sequence"/>
</dbReference>
<keyword evidence="1" id="KW-0812">Transmembrane</keyword>
<dbReference type="InterPro" id="IPR013324">
    <property type="entry name" value="RNA_pol_sigma_r3/r4-like"/>
</dbReference>
<dbReference type="OrthoDB" id="9794372at2"/>
<comment type="caution">
    <text evidence="3">The sequence shown here is derived from an EMBL/GenBank/DDBJ whole genome shotgun (WGS) entry which is preliminary data.</text>
</comment>
<dbReference type="EMBL" id="SSMQ01000151">
    <property type="protein sequence ID" value="TKC90553.1"/>
    <property type="molecule type" value="Genomic_DNA"/>
</dbReference>
<keyword evidence="4" id="KW-1185">Reference proteome</keyword>
<proteinExistence type="predicted"/>
<dbReference type="InterPro" id="IPR007630">
    <property type="entry name" value="RNA_pol_sigma70_r4"/>
</dbReference>
<sequence>MDARDRDRLAILTTHEAAIDATLRKKNIPASDIPDLRQEVYRRVLKYLAEREITDAVAGLLVRTAEAVAGDYWKARLVAHRAAPKLAEDDVAPSNPEHEYNEREIRKHLDEILELCEPRGRAVLRARFVQNMTLAQTAKTLGMSKSTVHDLTERTLAALAEAFRKRGITSRAVLPVIVEKAHEQGGTTEQAGGTDKGEAPVSFAAPVTPSVRPPDDFRKPALYTTVGAALGGLIVYLLMQSVVPLARLSPIFVTVAATGQSSVQGGILGTECPLVCPEVVAPTGPASPPPPSGPGQPKIDAKNRYLARAIMAAEERGDCETANKFRRELTGAFAATFELRGACKPTP</sequence>
<dbReference type="Gene3D" id="1.10.10.10">
    <property type="entry name" value="Winged helix-like DNA-binding domain superfamily/Winged helix DNA-binding domain"/>
    <property type="match status" value="1"/>
</dbReference>
<reference evidence="3 4" key="1">
    <citation type="submission" date="2019-04" db="EMBL/GenBank/DDBJ databases">
        <authorList>
            <person name="Li Y."/>
            <person name="Wang J."/>
        </authorList>
    </citation>
    <scope>NUCLEOTIDE SEQUENCE [LARGE SCALE GENOMIC DNA]</scope>
    <source>
        <strain evidence="3 4">DSM 14668</strain>
    </source>
</reference>
<dbReference type="AlphaFoldDB" id="A0A4U1IAI6"/>
<evidence type="ECO:0000256" key="1">
    <source>
        <dbReference type="SAM" id="Phobius"/>
    </source>
</evidence>
<dbReference type="GO" id="GO:0003700">
    <property type="term" value="F:DNA-binding transcription factor activity"/>
    <property type="evidence" value="ECO:0007669"/>
    <property type="project" value="InterPro"/>
</dbReference>
<dbReference type="InterPro" id="IPR036388">
    <property type="entry name" value="WH-like_DNA-bd_sf"/>
</dbReference>
<name>A0A4U1IAI6_9BACT</name>
<dbReference type="GO" id="GO:0006352">
    <property type="term" value="P:DNA-templated transcription initiation"/>
    <property type="evidence" value="ECO:0007669"/>
    <property type="project" value="InterPro"/>
</dbReference>
<feature type="domain" description="RNA polymerase sigma-70 region 4" evidence="2">
    <location>
        <begin position="118"/>
        <end position="159"/>
    </location>
</feature>
<evidence type="ECO:0000313" key="3">
    <source>
        <dbReference type="EMBL" id="TKC90553.1"/>
    </source>
</evidence>
<organism evidence="3 4">
    <name type="scientific">Polyangium fumosum</name>
    <dbReference type="NCBI Taxonomy" id="889272"/>
    <lineage>
        <taxon>Bacteria</taxon>
        <taxon>Pseudomonadati</taxon>
        <taxon>Myxococcota</taxon>
        <taxon>Polyangia</taxon>
        <taxon>Polyangiales</taxon>
        <taxon>Polyangiaceae</taxon>
        <taxon>Polyangium</taxon>
    </lineage>
</organism>
<dbReference type="RefSeq" id="WP_136936477.1">
    <property type="nucleotide sequence ID" value="NZ_SSMQ01000151.1"/>
</dbReference>
<keyword evidence="1" id="KW-0472">Membrane</keyword>